<dbReference type="InterPro" id="IPR037185">
    <property type="entry name" value="EmrE-like"/>
</dbReference>
<proteinExistence type="inferred from homology"/>
<dbReference type="Pfam" id="PF00893">
    <property type="entry name" value="Multi_Drug_Res"/>
    <property type="match status" value="1"/>
</dbReference>
<evidence type="ECO:0000256" key="6">
    <source>
        <dbReference type="ARBA" id="ARBA00023136"/>
    </source>
</evidence>
<evidence type="ECO:0000256" key="3">
    <source>
        <dbReference type="ARBA" id="ARBA00022475"/>
    </source>
</evidence>
<dbReference type="Proteomes" id="UP000649753">
    <property type="component" value="Unassembled WGS sequence"/>
</dbReference>
<dbReference type="EMBL" id="JADBEB010000001">
    <property type="protein sequence ID" value="MBE1490180.1"/>
    <property type="molecule type" value="Genomic_DNA"/>
</dbReference>
<dbReference type="Gene3D" id="1.10.3730.20">
    <property type="match status" value="1"/>
</dbReference>
<protein>
    <submittedName>
        <fullName evidence="9">Small multidrug resistance pump</fullName>
    </submittedName>
</protein>
<evidence type="ECO:0000256" key="2">
    <source>
        <dbReference type="ARBA" id="ARBA00022448"/>
    </source>
</evidence>
<dbReference type="InterPro" id="IPR045324">
    <property type="entry name" value="Small_multidrug_res"/>
</dbReference>
<name>A0A927MFH2_9ACTN</name>
<dbReference type="SUPFAM" id="SSF103481">
    <property type="entry name" value="Multidrug resistance efflux transporter EmrE"/>
    <property type="match status" value="1"/>
</dbReference>
<comment type="caution">
    <text evidence="9">The sequence shown here is derived from an EMBL/GenBank/DDBJ whole genome shotgun (WGS) entry which is preliminary data.</text>
</comment>
<feature type="transmembrane region" description="Helical" evidence="8">
    <location>
        <begin position="85"/>
        <end position="106"/>
    </location>
</feature>
<evidence type="ECO:0000256" key="1">
    <source>
        <dbReference type="ARBA" id="ARBA00004651"/>
    </source>
</evidence>
<feature type="transmembrane region" description="Helical" evidence="8">
    <location>
        <begin position="30"/>
        <end position="51"/>
    </location>
</feature>
<evidence type="ECO:0000313" key="9">
    <source>
        <dbReference type="EMBL" id="MBE1490180.1"/>
    </source>
</evidence>
<feature type="transmembrane region" description="Helical" evidence="8">
    <location>
        <begin position="58"/>
        <end position="79"/>
    </location>
</feature>
<dbReference type="RefSeq" id="WP_192769511.1">
    <property type="nucleotide sequence ID" value="NZ_JADBEB010000001.1"/>
</dbReference>
<evidence type="ECO:0000313" key="10">
    <source>
        <dbReference type="Proteomes" id="UP000649753"/>
    </source>
</evidence>
<evidence type="ECO:0000256" key="5">
    <source>
        <dbReference type="ARBA" id="ARBA00022989"/>
    </source>
</evidence>
<keyword evidence="4 7" id="KW-0812">Transmembrane</keyword>
<evidence type="ECO:0000256" key="7">
    <source>
        <dbReference type="RuleBase" id="RU003942"/>
    </source>
</evidence>
<dbReference type="PANTHER" id="PTHR30561">
    <property type="entry name" value="SMR FAMILY PROTON-DEPENDENT DRUG EFFLUX TRANSPORTER SUGE"/>
    <property type="match status" value="1"/>
</dbReference>
<comment type="similarity">
    <text evidence="7">Belongs to the drug/metabolite transporter (DMT) superfamily. Small multidrug resistance (SMR) (TC 2.A.7.1) family.</text>
</comment>
<accession>A0A927MFH2</accession>
<comment type="subcellular location">
    <subcellularLocation>
        <location evidence="1 7">Cell membrane</location>
        <topology evidence="1 7">Multi-pass membrane protein</topology>
    </subcellularLocation>
</comment>
<dbReference type="InterPro" id="IPR000390">
    <property type="entry name" value="Small_drug/metabolite_transptr"/>
</dbReference>
<keyword evidence="2" id="KW-0813">Transport</keyword>
<dbReference type="GO" id="GO:0022857">
    <property type="term" value="F:transmembrane transporter activity"/>
    <property type="evidence" value="ECO:0007669"/>
    <property type="project" value="InterPro"/>
</dbReference>
<keyword evidence="10" id="KW-1185">Reference proteome</keyword>
<keyword evidence="6 8" id="KW-0472">Membrane</keyword>
<sequence>MMAWFLVAVAIVSEVAATLALRGTAGGIRPLNIAAVVIGYVASFTLMAYALRTLNVGVVYAVWSGVGTAGVAAIAALVYGEHLNLTAIGGIVLIVIGVVVLTTSGATTHG</sequence>
<evidence type="ECO:0000256" key="8">
    <source>
        <dbReference type="SAM" id="Phobius"/>
    </source>
</evidence>
<evidence type="ECO:0000256" key="4">
    <source>
        <dbReference type="ARBA" id="ARBA00022692"/>
    </source>
</evidence>
<keyword evidence="3" id="KW-1003">Cell membrane</keyword>
<reference evidence="9" key="1">
    <citation type="submission" date="2020-10" db="EMBL/GenBank/DDBJ databases">
        <title>Sequencing the genomes of 1000 actinobacteria strains.</title>
        <authorList>
            <person name="Klenk H.-P."/>
        </authorList>
    </citation>
    <scope>NUCLEOTIDE SEQUENCE</scope>
    <source>
        <strain evidence="9">DSM 46832</strain>
    </source>
</reference>
<keyword evidence="5 8" id="KW-1133">Transmembrane helix</keyword>
<dbReference type="GO" id="GO:0005886">
    <property type="term" value="C:plasma membrane"/>
    <property type="evidence" value="ECO:0007669"/>
    <property type="project" value="UniProtKB-SubCell"/>
</dbReference>
<dbReference type="PANTHER" id="PTHR30561:SF1">
    <property type="entry name" value="MULTIDRUG TRANSPORTER EMRE"/>
    <property type="match status" value="1"/>
</dbReference>
<dbReference type="AlphaFoldDB" id="A0A927MFH2"/>
<organism evidence="9 10">
    <name type="scientific">Plantactinospora soyae</name>
    <dbReference type="NCBI Taxonomy" id="1544732"/>
    <lineage>
        <taxon>Bacteria</taxon>
        <taxon>Bacillati</taxon>
        <taxon>Actinomycetota</taxon>
        <taxon>Actinomycetes</taxon>
        <taxon>Micromonosporales</taxon>
        <taxon>Micromonosporaceae</taxon>
        <taxon>Plantactinospora</taxon>
    </lineage>
</organism>
<gene>
    <name evidence="9" type="ORF">H4W31_005818</name>
</gene>